<organism evidence="5 6">
    <name type="scientific">Neglectibacter timonensis</name>
    <dbReference type="NCBI Taxonomy" id="1776382"/>
    <lineage>
        <taxon>Bacteria</taxon>
        <taxon>Bacillati</taxon>
        <taxon>Bacillota</taxon>
        <taxon>Clostridia</taxon>
        <taxon>Eubacteriales</taxon>
        <taxon>Oscillospiraceae</taxon>
        <taxon>Neglectibacter</taxon>
    </lineage>
</organism>
<keyword evidence="1" id="KW-0479">Metal-binding</keyword>
<dbReference type="SUPFAM" id="SSF53092">
    <property type="entry name" value="Creatinase/prolidase N-terminal domain"/>
    <property type="match status" value="1"/>
</dbReference>
<feature type="domain" description="Creatinase N-terminal" evidence="4">
    <location>
        <begin position="19"/>
        <end position="134"/>
    </location>
</feature>
<protein>
    <submittedName>
        <fullName evidence="5">Aminopeptidase P family protein</fullName>
    </submittedName>
</protein>
<evidence type="ECO:0000259" key="4">
    <source>
        <dbReference type="Pfam" id="PF01321"/>
    </source>
</evidence>
<dbReference type="Pfam" id="PF01321">
    <property type="entry name" value="Creatinase_N"/>
    <property type="match status" value="1"/>
</dbReference>
<dbReference type="PANTHER" id="PTHR46112">
    <property type="entry name" value="AMINOPEPTIDASE"/>
    <property type="match status" value="1"/>
</dbReference>
<dbReference type="InterPro" id="IPR000994">
    <property type="entry name" value="Pept_M24"/>
</dbReference>
<keyword evidence="5" id="KW-0031">Aminopeptidase</keyword>
<dbReference type="RefSeq" id="WP_066866940.1">
    <property type="nucleotide sequence ID" value="NZ_CABKVV010000014.1"/>
</dbReference>
<dbReference type="CDD" id="cd01092">
    <property type="entry name" value="APP-like"/>
    <property type="match status" value="1"/>
</dbReference>
<dbReference type="EMBL" id="JANFZH010000018">
    <property type="protein sequence ID" value="MCQ4840080.1"/>
    <property type="molecule type" value="Genomic_DNA"/>
</dbReference>
<dbReference type="Gene3D" id="3.40.350.10">
    <property type="entry name" value="Creatinase/prolidase N-terminal domain"/>
    <property type="match status" value="1"/>
</dbReference>
<dbReference type="PANTHER" id="PTHR46112:SF3">
    <property type="entry name" value="AMINOPEPTIDASE YPDF"/>
    <property type="match status" value="1"/>
</dbReference>
<sequence length="359" mass="39760">MKNPVERLSGMLLGGDAQKAALIFSERNRRYFTQFPATDGALFITADKAYLLMDFRYEEAAHYGARNCEVIGFDSLMEKLQELIRKHGVKAVYLETETLSVAQAQRFEKAFAAAGAEALLTPELDRAVRSLRMIKSPEEIRKIEASQAITDAAFEHILPYIREGVTERELALEIEFFMRHQGAENVAFDLIVAAGKNGSQCHAVPSENRVQRGDFITMDTGALLDGYHSDMTRTVALGAVSEEQRAVYDTVLKAHLAVLDAVKPGLPCNEADRIARDIIEKDYPGTFGHGLGHGVGVEIHEEPRFSRLDPTPCEAGMVVTDEPGIYLTGRFGVRIEDMVLVTEEGCRSLTKSPKELILL</sequence>
<evidence type="ECO:0000313" key="6">
    <source>
        <dbReference type="Proteomes" id="UP001524473"/>
    </source>
</evidence>
<gene>
    <name evidence="5" type="ORF">NE695_09155</name>
</gene>
<dbReference type="InterPro" id="IPR050659">
    <property type="entry name" value="Peptidase_M24B"/>
</dbReference>
<accession>A0ABT1RZS0</accession>
<dbReference type="Pfam" id="PF00557">
    <property type="entry name" value="Peptidase_M24"/>
    <property type="match status" value="1"/>
</dbReference>
<evidence type="ECO:0000256" key="2">
    <source>
        <dbReference type="ARBA" id="ARBA00022801"/>
    </source>
</evidence>
<keyword evidence="2" id="KW-0378">Hydrolase</keyword>
<name>A0ABT1RZS0_9FIRM</name>
<dbReference type="InterPro" id="IPR001714">
    <property type="entry name" value="Pept_M24_MAP"/>
</dbReference>
<dbReference type="PRINTS" id="PR00599">
    <property type="entry name" value="MAPEPTIDASE"/>
</dbReference>
<keyword evidence="5" id="KW-0645">Protease</keyword>
<dbReference type="Gene3D" id="3.90.230.10">
    <property type="entry name" value="Creatinase/methionine aminopeptidase superfamily"/>
    <property type="match status" value="1"/>
</dbReference>
<comment type="caution">
    <text evidence="5">The sequence shown here is derived from an EMBL/GenBank/DDBJ whole genome shotgun (WGS) entry which is preliminary data.</text>
</comment>
<dbReference type="InterPro" id="IPR036005">
    <property type="entry name" value="Creatinase/aminopeptidase-like"/>
</dbReference>
<feature type="domain" description="Peptidase M24" evidence="3">
    <location>
        <begin position="142"/>
        <end position="343"/>
    </location>
</feature>
<evidence type="ECO:0000259" key="3">
    <source>
        <dbReference type="Pfam" id="PF00557"/>
    </source>
</evidence>
<reference evidence="5 6" key="1">
    <citation type="submission" date="2022-06" db="EMBL/GenBank/DDBJ databases">
        <title>Isolation of gut microbiota from human fecal samples.</title>
        <authorList>
            <person name="Pamer E.G."/>
            <person name="Barat B."/>
            <person name="Waligurski E."/>
            <person name="Medina S."/>
            <person name="Paddock L."/>
            <person name="Mostad J."/>
        </authorList>
    </citation>
    <scope>NUCLEOTIDE SEQUENCE [LARGE SCALE GENOMIC DNA]</scope>
    <source>
        <strain evidence="5 6">DFI.9.73</strain>
    </source>
</reference>
<dbReference type="InterPro" id="IPR001131">
    <property type="entry name" value="Peptidase_M24B_aminopep-P_CS"/>
</dbReference>
<dbReference type="InterPro" id="IPR029149">
    <property type="entry name" value="Creatin/AminoP/Spt16_N"/>
</dbReference>
<dbReference type="GO" id="GO:0004177">
    <property type="term" value="F:aminopeptidase activity"/>
    <property type="evidence" value="ECO:0007669"/>
    <property type="project" value="UniProtKB-KW"/>
</dbReference>
<keyword evidence="6" id="KW-1185">Reference proteome</keyword>
<dbReference type="PROSITE" id="PS00491">
    <property type="entry name" value="PROLINE_PEPTIDASE"/>
    <property type="match status" value="1"/>
</dbReference>
<dbReference type="GeneID" id="90533656"/>
<evidence type="ECO:0000313" key="5">
    <source>
        <dbReference type="EMBL" id="MCQ4840080.1"/>
    </source>
</evidence>
<evidence type="ECO:0000256" key="1">
    <source>
        <dbReference type="ARBA" id="ARBA00022723"/>
    </source>
</evidence>
<dbReference type="InterPro" id="IPR000587">
    <property type="entry name" value="Creatinase_N"/>
</dbReference>
<proteinExistence type="predicted"/>
<dbReference type="SUPFAM" id="SSF55920">
    <property type="entry name" value="Creatinase/aminopeptidase"/>
    <property type="match status" value="1"/>
</dbReference>
<dbReference type="Proteomes" id="UP001524473">
    <property type="component" value="Unassembled WGS sequence"/>
</dbReference>